<evidence type="ECO:0000313" key="2">
    <source>
        <dbReference type="EMBL" id="RHD55079.1"/>
    </source>
</evidence>
<protein>
    <submittedName>
        <fullName evidence="2">Uncharacterized protein</fullName>
    </submittedName>
</protein>
<keyword evidence="1" id="KW-0812">Transmembrane</keyword>
<sequence>MKRSHQALIFATSIVAGLGIGLYLVNKTELGSVIMGKLEQLNPISHDAVQTMSEEVAMRTAQATHNPKINQAWVERQWEELGY</sequence>
<comment type="caution">
    <text evidence="2">The sequence shown here is derived from an EMBL/GenBank/DDBJ whole genome shotgun (WGS) entry which is preliminary data.</text>
</comment>
<evidence type="ECO:0000313" key="3">
    <source>
        <dbReference type="Proteomes" id="UP000286050"/>
    </source>
</evidence>
<dbReference type="AlphaFoldDB" id="A0A414FVG1"/>
<dbReference type="RefSeq" id="WP_118272199.1">
    <property type="nucleotide sequence ID" value="NZ_QSJI01000006.1"/>
</dbReference>
<organism evidence="2 3">
    <name type="scientific">Collinsella intestinalis</name>
    <dbReference type="NCBI Taxonomy" id="147207"/>
    <lineage>
        <taxon>Bacteria</taxon>
        <taxon>Bacillati</taxon>
        <taxon>Actinomycetota</taxon>
        <taxon>Coriobacteriia</taxon>
        <taxon>Coriobacteriales</taxon>
        <taxon>Coriobacteriaceae</taxon>
        <taxon>Collinsella</taxon>
    </lineage>
</organism>
<reference evidence="2 3" key="1">
    <citation type="submission" date="2018-08" db="EMBL/GenBank/DDBJ databases">
        <title>A genome reference for cultivated species of the human gut microbiota.</title>
        <authorList>
            <person name="Zou Y."/>
            <person name="Xue W."/>
            <person name="Luo G."/>
        </authorList>
    </citation>
    <scope>NUCLEOTIDE SEQUENCE [LARGE SCALE GENOMIC DNA]</scope>
    <source>
        <strain evidence="2 3">AM30-5LB</strain>
    </source>
</reference>
<name>A0A414FVG1_9ACTN</name>
<proteinExistence type="predicted"/>
<keyword evidence="1" id="KW-1133">Transmembrane helix</keyword>
<evidence type="ECO:0000256" key="1">
    <source>
        <dbReference type="SAM" id="Phobius"/>
    </source>
</evidence>
<feature type="transmembrane region" description="Helical" evidence="1">
    <location>
        <begin position="7"/>
        <end position="25"/>
    </location>
</feature>
<accession>A0A414FVG1</accession>
<dbReference type="Proteomes" id="UP000286050">
    <property type="component" value="Unassembled WGS sequence"/>
</dbReference>
<gene>
    <name evidence="2" type="ORF">DW787_06835</name>
</gene>
<keyword evidence="1" id="KW-0472">Membrane</keyword>
<dbReference type="EMBL" id="QSJI01000006">
    <property type="protein sequence ID" value="RHD55079.1"/>
    <property type="molecule type" value="Genomic_DNA"/>
</dbReference>